<feature type="region of interest" description="Disordered" evidence="1">
    <location>
        <begin position="104"/>
        <end position="156"/>
    </location>
</feature>
<reference evidence="2" key="1">
    <citation type="submission" date="2015-04" db="UniProtKB">
        <authorList>
            <consortium name="EnsemblPlants"/>
        </authorList>
    </citation>
    <scope>IDENTIFICATION</scope>
    <source>
        <strain evidence="2">SL10</strain>
    </source>
</reference>
<feature type="compositionally biased region" description="Basic and acidic residues" evidence="1">
    <location>
        <begin position="111"/>
        <end position="123"/>
    </location>
</feature>
<reference evidence="2" key="2">
    <citation type="submission" date="2018-04" db="EMBL/GenBank/DDBJ databases">
        <title>OnivRS2 (Oryza nivara Reference Sequence Version 2).</title>
        <authorList>
            <person name="Zhang J."/>
            <person name="Kudrna D."/>
            <person name="Lee S."/>
            <person name="Talag J."/>
            <person name="Rajasekar S."/>
            <person name="Welchert J."/>
            <person name="Hsing Y.-I."/>
            <person name="Wing R.A."/>
        </authorList>
    </citation>
    <scope>NUCLEOTIDE SEQUENCE [LARGE SCALE GENOMIC DNA]</scope>
    <source>
        <strain evidence="2">SL10</strain>
    </source>
</reference>
<organism evidence="2">
    <name type="scientific">Oryza nivara</name>
    <name type="common">Indian wild rice</name>
    <name type="synonym">Oryza sativa f. spontanea</name>
    <dbReference type="NCBI Taxonomy" id="4536"/>
    <lineage>
        <taxon>Eukaryota</taxon>
        <taxon>Viridiplantae</taxon>
        <taxon>Streptophyta</taxon>
        <taxon>Embryophyta</taxon>
        <taxon>Tracheophyta</taxon>
        <taxon>Spermatophyta</taxon>
        <taxon>Magnoliopsida</taxon>
        <taxon>Liliopsida</taxon>
        <taxon>Poales</taxon>
        <taxon>Poaceae</taxon>
        <taxon>BOP clade</taxon>
        <taxon>Oryzoideae</taxon>
        <taxon>Oryzeae</taxon>
        <taxon>Oryzinae</taxon>
        <taxon>Oryza</taxon>
    </lineage>
</organism>
<dbReference type="AlphaFoldDB" id="A0A0E0J348"/>
<dbReference type="EnsemblPlants" id="ONIVA11G16530.1">
    <property type="protein sequence ID" value="ONIVA11G16530.1"/>
    <property type="gene ID" value="ONIVA11G16530"/>
</dbReference>
<sequence>MKNTRKRKHRASAEGTPTCARPAGRRRRSMAHQKCGPPGAPLDAGRSIYPETKAATRSTPRRPGRFHLTLSSSSVYLFLSLHVYFRLSAHICMDSHSTPINPSIGGGCAEGRTRREEEHDGTREAGGCRPAHPTLGEGTGGHPRDGARRSTFVQPSLFLMRRSDRRSAASCTHIAWQQHKPKQSSSMPSQLHSANTWCGNVADQPEGDTSSPCFSAMHKKLSMRWLNKSY</sequence>
<feature type="compositionally biased region" description="Basic residues" evidence="1">
    <location>
        <begin position="1"/>
        <end position="10"/>
    </location>
</feature>
<feature type="region of interest" description="Disordered" evidence="1">
    <location>
        <begin position="170"/>
        <end position="192"/>
    </location>
</feature>
<keyword evidence="3" id="KW-1185">Reference proteome</keyword>
<accession>A0A0E0J348</accession>
<dbReference type="Proteomes" id="UP000006591">
    <property type="component" value="Chromosome 11"/>
</dbReference>
<evidence type="ECO:0000256" key="1">
    <source>
        <dbReference type="SAM" id="MobiDB-lite"/>
    </source>
</evidence>
<evidence type="ECO:0000313" key="2">
    <source>
        <dbReference type="EnsemblPlants" id="ONIVA11G16530.1"/>
    </source>
</evidence>
<evidence type="ECO:0000313" key="3">
    <source>
        <dbReference type="Proteomes" id="UP000006591"/>
    </source>
</evidence>
<protein>
    <submittedName>
        <fullName evidence="2">Uncharacterized protein</fullName>
    </submittedName>
</protein>
<name>A0A0E0J348_ORYNI</name>
<dbReference type="Gramene" id="ONIVA11G16530.1">
    <property type="protein sequence ID" value="ONIVA11G16530.1"/>
    <property type="gene ID" value="ONIVA11G16530"/>
</dbReference>
<feature type="region of interest" description="Disordered" evidence="1">
    <location>
        <begin position="1"/>
        <end position="48"/>
    </location>
</feature>
<feature type="compositionally biased region" description="Polar residues" evidence="1">
    <location>
        <begin position="183"/>
        <end position="192"/>
    </location>
</feature>
<proteinExistence type="predicted"/>
<dbReference type="HOGENOM" id="CLU_1206464_0_0_1"/>